<evidence type="ECO:0000256" key="2">
    <source>
        <dbReference type="ARBA" id="ARBA00023043"/>
    </source>
</evidence>
<evidence type="ECO:0000256" key="3">
    <source>
        <dbReference type="PROSITE-ProRule" id="PRU00023"/>
    </source>
</evidence>
<dbReference type="PANTHER" id="PTHR24198">
    <property type="entry name" value="ANKYRIN REPEAT AND PROTEIN KINASE DOMAIN-CONTAINING PROTEIN"/>
    <property type="match status" value="1"/>
</dbReference>
<dbReference type="Pfam" id="PF12796">
    <property type="entry name" value="Ank_2"/>
    <property type="match status" value="3"/>
</dbReference>
<gene>
    <name evidence="5" type="ORF">B0T26DRAFT_523375</name>
</gene>
<comment type="caution">
    <text evidence="5">The sequence shown here is derived from an EMBL/GenBank/DDBJ whole genome shotgun (WGS) entry which is preliminary data.</text>
</comment>
<dbReference type="GeneID" id="85318762"/>
<dbReference type="RefSeq" id="XP_060289230.1">
    <property type="nucleotide sequence ID" value="XM_060435492.1"/>
</dbReference>
<evidence type="ECO:0000313" key="6">
    <source>
        <dbReference type="Proteomes" id="UP001172101"/>
    </source>
</evidence>
<dbReference type="PROSITE" id="PS50297">
    <property type="entry name" value="ANK_REP_REGION"/>
    <property type="match status" value="3"/>
</dbReference>
<feature type="repeat" description="ANK" evidence="3">
    <location>
        <begin position="379"/>
        <end position="411"/>
    </location>
</feature>
<dbReference type="InterPro" id="IPR056884">
    <property type="entry name" value="NPHP3-like_N"/>
</dbReference>
<organism evidence="5 6">
    <name type="scientific">Lasiosphaeria miniovina</name>
    <dbReference type="NCBI Taxonomy" id="1954250"/>
    <lineage>
        <taxon>Eukaryota</taxon>
        <taxon>Fungi</taxon>
        <taxon>Dikarya</taxon>
        <taxon>Ascomycota</taxon>
        <taxon>Pezizomycotina</taxon>
        <taxon>Sordariomycetes</taxon>
        <taxon>Sordariomycetidae</taxon>
        <taxon>Sordariales</taxon>
        <taxon>Lasiosphaeriaceae</taxon>
        <taxon>Lasiosphaeria</taxon>
    </lineage>
</organism>
<sequence>MRRKLRTLYKEMRLKGSDLSFNTCREQLLESVNLYSKTTLVLDALDECEGDSRCQLLEMVDFLLSEAERPIKIFIASRPNADIRDQFLARPHIEIQATDNQNDIEKFVNREIVKHRRWNRFSASLRGEIVKTLLNRSDGMFQWAYLQVKQLLELRTEAAVRDRLGRLPIGLEAAYDEIYAKIAARNQHERILADRAFTWVMCACHPLDSAALLSAVRLDPGGDVSEEIDEDVLLDICNNLLVLDSQCKVWRFSHLSVTEYFERNHWSLEQAHCHATKVCLLILSEADKTYGGMIEYAATYLGFHARQAGRSAPSFASTMEFLRKKRKPSKSYEILLRQYSRGRPPDDISGAHLAAHFGLLQCLADLAAEGWDLDSKDENGETPLLWAARNDQEDTAMWLLQHGVDLEVRDFELKSVLHHVVLRRWERPLLFLLEKNAKITADIKNMTPVHYAIYSWWEEGIGIFINAGVSINTFVHRLRYHEALRDGRQVYEQGSSQHEPQRNASLNQGLTPLHLAALSGLQKPVRFLLDRGADPTAMSEYDETPLHLAVRRGLSCSCCEVWDAACDVWDAAESRIETVLDFIDISDEEEYVDHIEYILRELSGLIIDLLRHPASAINARTSDGSQALHLVRYGHWSSATLVNVLVKHGAGVSGRNSKQQTPLLLACAEGDVEVVRLLLNNGALVTESDDEGRNALHYAAMGGKKETVLLILDAANKLGLNLVLSRDRDGRNALHHLLGKPLFWDCKVLQPLLEQGAEVNGVDKHGMTPLVLYISQWFLLHPKDVIENLLHWQADISHRTPGGRLGLGHTYASSVKLDVDVLKLLAGAGLNLRDTDAEGKTVLHHSAQAGSLTQPALEYLNIVGLSPNDIDAAGMRALDYATEMSSREHDPMIFDPDRWIRTVEILTAPFGDSED</sequence>
<dbReference type="InterPro" id="IPR002110">
    <property type="entry name" value="Ankyrin_rpt"/>
</dbReference>
<evidence type="ECO:0000313" key="5">
    <source>
        <dbReference type="EMBL" id="KAK0701566.1"/>
    </source>
</evidence>
<dbReference type="Proteomes" id="UP001172101">
    <property type="component" value="Unassembled WGS sequence"/>
</dbReference>
<keyword evidence="2 3" id="KW-0040">ANK repeat</keyword>
<dbReference type="EMBL" id="JAUIRO010000009">
    <property type="protein sequence ID" value="KAK0701566.1"/>
    <property type="molecule type" value="Genomic_DNA"/>
</dbReference>
<evidence type="ECO:0000259" key="4">
    <source>
        <dbReference type="Pfam" id="PF24883"/>
    </source>
</evidence>
<accession>A0AA39ZQ31</accession>
<dbReference type="SMART" id="SM00248">
    <property type="entry name" value="ANK"/>
    <property type="match status" value="12"/>
</dbReference>
<proteinExistence type="predicted"/>
<dbReference type="Pfam" id="PF24883">
    <property type="entry name" value="NPHP3_N"/>
    <property type="match status" value="1"/>
</dbReference>
<feature type="repeat" description="ANK" evidence="3">
    <location>
        <begin position="658"/>
        <end position="690"/>
    </location>
</feature>
<reference evidence="5" key="1">
    <citation type="submission" date="2023-06" db="EMBL/GenBank/DDBJ databases">
        <title>Genome-scale phylogeny and comparative genomics of the fungal order Sordariales.</title>
        <authorList>
            <consortium name="Lawrence Berkeley National Laboratory"/>
            <person name="Hensen N."/>
            <person name="Bonometti L."/>
            <person name="Westerberg I."/>
            <person name="Brannstrom I.O."/>
            <person name="Guillou S."/>
            <person name="Cros-Aarteil S."/>
            <person name="Calhoun S."/>
            <person name="Haridas S."/>
            <person name="Kuo A."/>
            <person name="Mondo S."/>
            <person name="Pangilinan J."/>
            <person name="Riley R."/>
            <person name="LaButti K."/>
            <person name="Andreopoulos B."/>
            <person name="Lipzen A."/>
            <person name="Chen C."/>
            <person name="Yanf M."/>
            <person name="Daum C."/>
            <person name="Ng V."/>
            <person name="Clum A."/>
            <person name="Steindorff A."/>
            <person name="Ohm R."/>
            <person name="Martin F."/>
            <person name="Silar P."/>
            <person name="Natvig D."/>
            <person name="Lalanne C."/>
            <person name="Gautier V."/>
            <person name="Ament-velasquez S.L."/>
            <person name="Kruys A."/>
            <person name="Hutchinson M.I."/>
            <person name="Powell A.J."/>
            <person name="Barry K."/>
            <person name="Miller A.N."/>
            <person name="Grigoriev I.V."/>
            <person name="Debuchy R."/>
            <person name="Gladieux P."/>
            <person name="Thoren M.H."/>
            <person name="Johannesson H."/>
        </authorList>
    </citation>
    <scope>NUCLEOTIDE SEQUENCE</scope>
    <source>
        <strain evidence="5">SMH2392-1A</strain>
    </source>
</reference>
<feature type="repeat" description="ANK" evidence="3">
    <location>
        <begin position="508"/>
        <end position="540"/>
    </location>
</feature>
<dbReference type="SUPFAM" id="SSF48403">
    <property type="entry name" value="Ankyrin repeat"/>
    <property type="match status" value="2"/>
</dbReference>
<dbReference type="PANTHER" id="PTHR24198:SF165">
    <property type="entry name" value="ANKYRIN REPEAT-CONTAINING PROTEIN-RELATED"/>
    <property type="match status" value="1"/>
</dbReference>
<protein>
    <submittedName>
        <fullName evidence="5">Ankyrin repeat-containing domain protein</fullName>
    </submittedName>
</protein>
<keyword evidence="6" id="KW-1185">Reference proteome</keyword>
<feature type="domain" description="Nephrocystin 3-like N-terminal" evidence="4">
    <location>
        <begin position="12"/>
        <end position="78"/>
    </location>
</feature>
<dbReference type="Gene3D" id="1.25.40.20">
    <property type="entry name" value="Ankyrin repeat-containing domain"/>
    <property type="match status" value="4"/>
</dbReference>
<dbReference type="PROSITE" id="PS50088">
    <property type="entry name" value="ANK_REPEAT"/>
    <property type="match status" value="3"/>
</dbReference>
<dbReference type="AlphaFoldDB" id="A0AA39ZQ31"/>
<evidence type="ECO:0000256" key="1">
    <source>
        <dbReference type="ARBA" id="ARBA00022737"/>
    </source>
</evidence>
<keyword evidence="1" id="KW-0677">Repeat</keyword>
<dbReference type="InterPro" id="IPR036770">
    <property type="entry name" value="Ankyrin_rpt-contain_sf"/>
</dbReference>
<name>A0AA39ZQ31_9PEZI</name>